<dbReference type="OrthoDB" id="9799090at2"/>
<evidence type="ECO:0000256" key="7">
    <source>
        <dbReference type="ARBA" id="ARBA00023303"/>
    </source>
</evidence>
<dbReference type="Gene3D" id="1.20.5.110">
    <property type="match status" value="1"/>
</dbReference>
<feature type="region of interest" description="Disordered" evidence="8">
    <location>
        <begin position="243"/>
        <end position="268"/>
    </location>
</feature>
<keyword evidence="6 9" id="KW-0472">Membrane</keyword>
<accession>A0A1J0W045</accession>
<evidence type="ECO:0000256" key="8">
    <source>
        <dbReference type="SAM" id="MobiDB-lite"/>
    </source>
</evidence>
<dbReference type="PANTHER" id="PTHR11537:SF254">
    <property type="entry name" value="POTASSIUM VOLTAGE-GATED CHANNEL PROTEIN SHAB"/>
    <property type="match status" value="1"/>
</dbReference>
<keyword evidence="12" id="KW-1185">Reference proteome</keyword>
<keyword evidence="2" id="KW-0813">Transport</keyword>
<evidence type="ECO:0000313" key="12">
    <source>
        <dbReference type="Proteomes" id="UP000183810"/>
    </source>
</evidence>
<feature type="transmembrane region" description="Helical" evidence="9">
    <location>
        <begin position="18"/>
        <end position="37"/>
    </location>
</feature>
<dbReference type="GO" id="GO:0001508">
    <property type="term" value="P:action potential"/>
    <property type="evidence" value="ECO:0007669"/>
    <property type="project" value="TreeGrafter"/>
</dbReference>
<proteinExistence type="predicted"/>
<evidence type="ECO:0000256" key="3">
    <source>
        <dbReference type="ARBA" id="ARBA00022692"/>
    </source>
</evidence>
<comment type="subcellular location">
    <subcellularLocation>
        <location evidence="1">Membrane</location>
        <topology evidence="1">Multi-pass membrane protein</topology>
    </subcellularLocation>
</comment>
<evidence type="ECO:0000259" key="10">
    <source>
        <dbReference type="Pfam" id="PF07885"/>
    </source>
</evidence>
<organism evidence="11 12">
    <name type="scientific">Nocardia mangyaensis</name>
    <dbReference type="NCBI Taxonomy" id="2213200"/>
    <lineage>
        <taxon>Bacteria</taxon>
        <taxon>Bacillati</taxon>
        <taxon>Actinomycetota</taxon>
        <taxon>Actinomycetes</taxon>
        <taxon>Mycobacteriales</taxon>
        <taxon>Nocardiaceae</taxon>
        <taxon>Nocardia</taxon>
    </lineage>
</organism>
<dbReference type="SUPFAM" id="SSF81324">
    <property type="entry name" value="Voltage-gated potassium channels"/>
    <property type="match status" value="1"/>
</dbReference>
<dbReference type="InterPro" id="IPR028325">
    <property type="entry name" value="VG_K_chnl"/>
</dbReference>
<dbReference type="Gene3D" id="1.20.120.350">
    <property type="entry name" value="Voltage-gated potassium channels. Chain C"/>
    <property type="match status" value="1"/>
</dbReference>
<feature type="transmembrane region" description="Helical" evidence="9">
    <location>
        <begin position="119"/>
        <end position="138"/>
    </location>
</feature>
<keyword evidence="7" id="KW-0407">Ion channel</keyword>
<feature type="domain" description="Potassium channel" evidence="10">
    <location>
        <begin position="141"/>
        <end position="206"/>
    </location>
</feature>
<evidence type="ECO:0000256" key="5">
    <source>
        <dbReference type="ARBA" id="ARBA00023065"/>
    </source>
</evidence>
<dbReference type="InterPro" id="IPR027359">
    <property type="entry name" value="Volt_channel_dom_sf"/>
</dbReference>
<keyword evidence="5" id="KW-0406">Ion transport</keyword>
<evidence type="ECO:0000256" key="1">
    <source>
        <dbReference type="ARBA" id="ARBA00004141"/>
    </source>
</evidence>
<evidence type="ECO:0000256" key="6">
    <source>
        <dbReference type="ARBA" id="ARBA00023136"/>
    </source>
</evidence>
<keyword evidence="4 9" id="KW-1133">Transmembrane helix</keyword>
<sequence>MDTPVQTRRTRWEQRTEPALVVAALVFLGAYAAPIIHPGISEGWRSACAATTWAVWVLFGLDYLTRLALSGNRLRFIGRNIFDLIILVLPMLRPLRLLRLLTLLSIAHRAGAPQLRGRVVIYATAGTVILLGLSGLAITDTERGAPGAQIESLGDGLWWSITTMTTVGYGDRVPVTTPGRFVAAALMIAGIALLGVVTATFASWLIERVDESTQSQDATHELIQSLRQEIQRLNERLDAIGPRLADTAEDRDPAAPAAEARPVPDHRH</sequence>
<dbReference type="InterPro" id="IPR013099">
    <property type="entry name" value="K_chnl_dom"/>
</dbReference>
<dbReference type="PANTHER" id="PTHR11537">
    <property type="entry name" value="VOLTAGE-GATED POTASSIUM CHANNEL"/>
    <property type="match status" value="1"/>
</dbReference>
<gene>
    <name evidence="11" type="ORF">BOX37_31060</name>
</gene>
<feature type="transmembrane region" description="Helical" evidence="9">
    <location>
        <begin position="43"/>
        <end position="64"/>
    </location>
</feature>
<dbReference type="AlphaFoldDB" id="A0A1J0W045"/>
<dbReference type="GO" id="GO:0008076">
    <property type="term" value="C:voltage-gated potassium channel complex"/>
    <property type="evidence" value="ECO:0007669"/>
    <property type="project" value="InterPro"/>
</dbReference>
<protein>
    <recommendedName>
        <fullName evidence="10">Potassium channel domain-containing protein</fullName>
    </recommendedName>
</protein>
<dbReference type="KEGG" id="nsl:BOX37_31060"/>
<dbReference type="Pfam" id="PF07885">
    <property type="entry name" value="Ion_trans_2"/>
    <property type="match status" value="1"/>
</dbReference>
<dbReference type="Proteomes" id="UP000183810">
    <property type="component" value="Chromosome"/>
</dbReference>
<evidence type="ECO:0000256" key="9">
    <source>
        <dbReference type="SAM" id="Phobius"/>
    </source>
</evidence>
<keyword evidence="3 9" id="KW-0812">Transmembrane</keyword>
<evidence type="ECO:0000313" key="11">
    <source>
        <dbReference type="EMBL" id="APE37637.1"/>
    </source>
</evidence>
<dbReference type="GO" id="GO:0005249">
    <property type="term" value="F:voltage-gated potassium channel activity"/>
    <property type="evidence" value="ECO:0007669"/>
    <property type="project" value="InterPro"/>
</dbReference>
<feature type="transmembrane region" description="Helical" evidence="9">
    <location>
        <begin position="181"/>
        <end position="206"/>
    </location>
</feature>
<evidence type="ECO:0000256" key="4">
    <source>
        <dbReference type="ARBA" id="ARBA00022989"/>
    </source>
</evidence>
<dbReference type="RefSeq" id="WP_156910646.1">
    <property type="nucleotide sequence ID" value="NZ_CP018082.1"/>
</dbReference>
<dbReference type="EMBL" id="CP018082">
    <property type="protein sequence ID" value="APE37637.1"/>
    <property type="molecule type" value="Genomic_DNA"/>
</dbReference>
<reference evidence="11" key="1">
    <citation type="submission" date="2016-11" db="EMBL/GenBank/DDBJ databases">
        <authorList>
            <person name="Jaros S."/>
            <person name="Januszkiewicz K."/>
            <person name="Wedrychowicz H."/>
        </authorList>
    </citation>
    <scope>NUCLEOTIDE SEQUENCE [LARGE SCALE GENOMIC DNA]</scope>
    <source>
        <strain evidence="11">Y48</strain>
    </source>
</reference>
<dbReference type="Gene3D" id="1.10.287.70">
    <property type="match status" value="1"/>
</dbReference>
<name>A0A1J0W045_9NOCA</name>
<evidence type="ECO:0000256" key="2">
    <source>
        <dbReference type="ARBA" id="ARBA00022448"/>
    </source>
</evidence>